<dbReference type="GO" id="GO:0046872">
    <property type="term" value="F:metal ion binding"/>
    <property type="evidence" value="ECO:0007669"/>
    <property type="project" value="UniProtKB-KW"/>
</dbReference>
<proteinExistence type="predicted"/>
<protein>
    <submittedName>
        <fullName evidence="8">ATP-dependent zinc metalloprotease FTSH 12, chloroplastic</fullName>
    </submittedName>
</protein>
<dbReference type="SUPFAM" id="SSF140990">
    <property type="entry name" value="FtsH protease domain-like"/>
    <property type="match status" value="1"/>
</dbReference>
<evidence type="ECO:0000313" key="9">
    <source>
        <dbReference type="Proteomes" id="UP000288805"/>
    </source>
</evidence>
<evidence type="ECO:0000313" key="8">
    <source>
        <dbReference type="EMBL" id="RVW95663.1"/>
    </source>
</evidence>
<dbReference type="PANTHER" id="PTHR43655:SF19">
    <property type="entry name" value="ATP-DEPENDENT ZINC METALLOPROTEASE FTSH 12, CHLOROPLASTIC"/>
    <property type="match status" value="1"/>
</dbReference>
<dbReference type="GO" id="GO:0004176">
    <property type="term" value="F:ATP-dependent peptidase activity"/>
    <property type="evidence" value="ECO:0007669"/>
    <property type="project" value="InterPro"/>
</dbReference>
<dbReference type="InterPro" id="IPR000642">
    <property type="entry name" value="Peptidase_M41"/>
</dbReference>
<accession>A0A438IFZ1</accession>
<comment type="caution">
    <text evidence="8">The sequence shown here is derived from an EMBL/GenBank/DDBJ whole genome shotgun (WGS) entry which is preliminary data.</text>
</comment>
<gene>
    <name evidence="8" type="primary">FTSH12_11</name>
    <name evidence="8" type="ORF">CK203_031604</name>
</gene>
<keyword evidence="4" id="KW-0862">Zinc</keyword>
<evidence type="ECO:0000256" key="6">
    <source>
        <dbReference type="ARBA" id="ARBA00023049"/>
    </source>
</evidence>
<dbReference type="EMBL" id="QGNW01000112">
    <property type="protein sequence ID" value="RVW95663.1"/>
    <property type="molecule type" value="Genomic_DNA"/>
</dbReference>
<evidence type="ECO:0000256" key="5">
    <source>
        <dbReference type="ARBA" id="ARBA00022840"/>
    </source>
</evidence>
<evidence type="ECO:0000256" key="3">
    <source>
        <dbReference type="ARBA" id="ARBA00022741"/>
    </source>
</evidence>
<dbReference type="PANTHER" id="PTHR43655">
    <property type="entry name" value="ATP-DEPENDENT PROTEASE"/>
    <property type="match status" value="1"/>
</dbReference>
<keyword evidence="6 8" id="KW-0482">Metalloprotease</keyword>
<keyword evidence="6 8" id="KW-0378">Hydrolase</keyword>
<keyword evidence="3" id="KW-0547">Nucleotide-binding</keyword>
<evidence type="ECO:0000256" key="2">
    <source>
        <dbReference type="ARBA" id="ARBA00022723"/>
    </source>
</evidence>
<keyword evidence="8" id="KW-0645">Protease</keyword>
<evidence type="ECO:0000259" key="7">
    <source>
        <dbReference type="Pfam" id="PF01434"/>
    </source>
</evidence>
<dbReference type="Pfam" id="PF01434">
    <property type="entry name" value="Peptidase_M41"/>
    <property type="match status" value="1"/>
</dbReference>
<dbReference type="InterPro" id="IPR050928">
    <property type="entry name" value="ATP-dep_Zn_Metalloprotease"/>
</dbReference>
<sequence length="112" mass="12518">MQMVVAHGGRCAERVVFGDEITDGGRDDLEKITKIAREMVISPANSRLGLTALTKRVGLMDRPDSPDGELIKYMVYSTFIPCLSFSPSCLVDYFLHISLLLTHYITFFILMG</sequence>
<dbReference type="Proteomes" id="UP000288805">
    <property type="component" value="Unassembled WGS sequence"/>
</dbReference>
<keyword evidence="2" id="KW-0479">Metal-binding</keyword>
<feature type="domain" description="Peptidase M41" evidence="7">
    <location>
        <begin position="2"/>
        <end position="55"/>
    </location>
</feature>
<name>A0A438IFZ1_VITVI</name>
<dbReference type="GO" id="GO:0004222">
    <property type="term" value="F:metalloendopeptidase activity"/>
    <property type="evidence" value="ECO:0007669"/>
    <property type="project" value="InterPro"/>
</dbReference>
<evidence type="ECO:0000256" key="4">
    <source>
        <dbReference type="ARBA" id="ARBA00022833"/>
    </source>
</evidence>
<evidence type="ECO:0000256" key="1">
    <source>
        <dbReference type="ARBA" id="ARBA00001947"/>
    </source>
</evidence>
<dbReference type="GO" id="GO:0005524">
    <property type="term" value="F:ATP binding"/>
    <property type="evidence" value="ECO:0007669"/>
    <property type="project" value="UniProtKB-KW"/>
</dbReference>
<comment type="cofactor">
    <cofactor evidence="1">
        <name>Zn(2+)</name>
        <dbReference type="ChEBI" id="CHEBI:29105"/>
    </cofactor>
</comment>
<organism evidence="8 9">
    <name type="scientific">Vitis vinifera</name>
    <name type="common">Grape</name>
    <dbReference type="NCBI Taxonomy" id="29760"/>
    <lineage>
        <taxon>Eukaryota</taxon>
        <taxon>Viridiplantae</taxon>
        <taxon>Streptophyta</taxon>
        <taxon>Embryophyta</taxon>
        <taxon>Tracheophyta</taxon>
        <taxon>Spermatophyta</taxon>
        <taxon>Magnoliopsida</taxon>
        <taxon>eudicotyledons</taxon>
        <taxon>Gunneridae</taxon>
        <taxon>Pentapetalae</taxon>
        <taxon>rosids</taxon>
        <taxon>Vitales</taxon>
        <taxon>Vitaceae</taxon>
        <taxon>Viteae</taxon>
        <taxon>Vitis</taxon>
    </lineage>
</organism>
<dbReference type="AlphaFoldDB" id="A0A438IFZ1"/>
<keyword evidence="5" id="KW-0067">ATP-binding</keyword>
<dbReference type="GO" id="GO:0006508">
    <property type="term" value="P:proteolysis"/>
    <property type="evidence" value="ECO:0007669"/>
    <property type="project" value="UniProtKB-KW"/>
</dbReference>
<dbReference type="InterPro" id="IPR037219">
    <property type="entry name" value="Peptidase_M41-like"/>
</dbReference>
<reference evidence="8 9" key="1">
    <citation type="journal article" date="2018" name="PLoS Genet.">
        <title>Population sequencing reveals clonal diversity and ancestral inbreeding in the grapevine cultivar Chardonnay.</title>
        <authorList>
            <person name="Roach M.J."/>
            <person name="Johnson D.L."/>
            <person name="Bohlmann J."/>
            <person name="van Vuuren H.J."/>
            <person name="Jones S.J."/>
            <person name="Pretorius I.S."/>
            <person name="Schmidt S.A."/>
            <person name="Borneman A.R."/>
        </authorList>
    </citation>
    <scope>NUCLEOTIDE SEQUENCE [LARGE SCALE GENOMIC DNA]</scope>
    <source>
        <strain evidence="9">cv. Chardonnay</strain>
        <tissue evidence="8">Leaf</tissue>
    </source>
</reference>
<dbReference type="Gene3D" id="1.20.58.760">
    <property type="entry name" value="Peptidase M41"/>
    <property type="match status" value="1"/>
</dbReference>